<reference evidence="5 6" key="1">
    <citation type="journal article" date="2021" name="Cell">
        <title>Tracing the genetic footprints of vertebrate landing in non-teleost ray-finned fishes.</title>
        <authorList>
            <person name="Bi X."/>
            <person name="Wang K."/>
            <person name="Yang L."/>
            <person name="Pan H."/>
            <person name="Jiang H."/>
            <person name="Wei Q."/>
            <person name="Fang M."/>
            <person name="Yu H."/>
            <person name="Zhu C."/>
            <person name="Cai Y."/>
            <person name="He Y."/>
            <person name="Gan X."/>
            <person name="Zeng H."/>
            <person name="Yu D."/>
            <person name="Zhu Y."/>
            <person name="Jiang H."/>
            <person name="Qiu Q."/>
            <person name="Yang H."/>
            <person name="Zhang Y.E."/>
            <person name="Wang W."/>
            <person name="Zhu M."/>
            <person name="He S."/>
            <person name="Zhang G."/>
        </authorList>
    </citation>
    <scope>NUCLEOTIDE SEQUENCE [LARGE SCALE GENOMIC DNA]</scope>
    <source>
        <strain evidence="5">Bchr_013</strain>
    </source>
</reference>
<accession>A0A8X7XGW8</accession>
<dbReference type="PANTHER" id="PTHR21281">
    <property type="entry name" value="CYTOCHROME B5 DOMAIN-CONTAINING PROTEIN 1"/>
    <property type="match status" value="1"/>
</dbReference>
<dbReference type="InterPro" id="IPR052320">
    <property type="entry name" value="Cytochrome_b5_domain"/>
</dbReference>
<evidence type="ECO:0000256" key="2">
    <source>
        <dbReference type="ARBA" id="ARBA00022723"/>
    </source>
</evidence>
<name>A0A8X7XGW8_POLSE</name>
<gene>
    <name evidence="5" type="primary">Cyb5d1_0</name>
    <name evidence="5" type="ORF">GTO96_0014470</name>
</gene>
<keyword evidence="6" id="KW-1185">Reference proteome</keyword>
<evidence type="ECO:0000313" key="5">
    <source>
        <dbReference type="EMBL" id="KAG2467993.1"/>
    </source>
</evidence>
<protein>
    <submittedName>
        <fullName evidence="5">CB5D1 protein</fullName>
    </submittedName>
</protein>
<keyword evidence="1" id="KW-0349">Heme</keyword>
<organism evidence="5 6">
    <name type="scientific">Polypterus senegalus</name>
    <name type="common">Senegal bichir</name>
    <dbReference type="NCBI Taxonomy" id="55291"/>
    <lineage>
        <taxon>Eukaryota</taxon>
        <taxon>Metazoa</taxon>
        <taxon>Chordata</taxon>
        <taxon>Craniata</taxon>
        <taxon>Vertebrata</taxon>
        <taxon>Euteleostomi</taxon>
        <taxon>Actinopterygii</taxon>
        <taxon>Polypteriformes</taxon>
        <taxon>Polypteridae</taxon>
        <taxon>Polypterus</taxon>
    </lineage>
</organism>
<feature type="non-terminal residue" evidence="5">
    <location>
        <position position="1"/>
    </location>
</feature>
<evidence type="ECO:0000256" key="3">
    <source>
        <dbReference type="ARBA" id="ARBA00023004"/>
    </source>
</evidence>
<proteinExistence type="inferred from homology"/>
<feature type="non-terminal residue" evidence="5">
    <location>
        <position position="147"/>
    </location>
</feature>
<keyword evidence="3" id="KW-0408">Iron</keyword>
<keyword evidence="2" id="KW-0479">Metal-binding</keyword>
<comment type="caution">
    <text evidence="5">The sequence shown here is derived from an EMBL/GenBank/DDBJ whole genome shotgun (WGS) entry which is preliminary data.</text>
</comment>
<evidence type="ECO:0000256" key="4">
    <source>
        <dbReference type="ARBA" id="ARBA00038168"/>
    </source>
</evidence>
<sequence length="147" mass="17746">MTGCKKYYTPYGRFLHIPPPLPRTDWQNDFGCPWWKDRKYHIGSLTIKTRNIRIINTLTSQENILEVKKKKVCSEDTMMDILEKCIKYNDHINSYTWKYDSTEMDMSKTLEENGVRDEDENFFAMRMERDDWIPAIHLYYNDDLTEL</sequence>
<dbReference type="PANTHER" id="PTHR21281:SF0">
    <property type="entry name" value="CYTOCHROME B5 DOMAIN-CONTAINING PROTEIN 1"/>
    <property type="match status" value="1"/>
</dbReference>
<evidence type="ECO:0000313" key="6">
    <source>
        <dbReference type="Proteomes" id="UP000886611"/>
    </source>
</evidence>
<evidence type="ECO:0000256" key="1">
    <source>
        <dbReference type="ARBA" id="ARBA00022617"/>
    </source>
</evidence>
<dbReference type="EMBL" id="JAATIS010000485">
    <property type="protein sequence ID" value="KAG2467993.1"/>
    <property type="molecule type" value="Genomic_DNA"/>
</dbReference>
<dbReference type="GO" id="GO:0003341">
    <property type="term" value="P:cilium movement"/>
    <property type="evidence" value="ECO:0007669"/>
    <property type="project" value="TreeGrafter"/>
</dbReference>
<dbReference type="AlphaFoldDB" id="A0A8X7XGW8"/>
<dbReference type="GO" id="GO:0046872">
    <property type="term" value="F:metal ion binding"/>
    <property type="evidence" value="ECO:0007669"/>
    <property type="project" value="UniProtKB-KW"/>
</dbReference>
<dbReference type="Proteomes" id="UP000886611">
    <property type="component" value="Unassembled WGS sequence"/>
</dbReference>
<comment type="similarity">
    <text evidence="4">Belongs to the cytochrome b5 family.</text>
</comment>